<comment type="caution">
    <text evidence="1">The sequence shown here is derived from an EMBL/GenBank/DDBJ whole genome shotgun (WGS) entry which is preliminary data.</text>
</comment>
<keyword evidence="2" id="KW-1185">Reference proteome</keyword>
<dbReference type="RefSeq" id="WP_309805072.1">
    <property type="nucleotide sequence ID" value="NZ_JAVDRD010000004.1"/>
</dbReference>
<evidence type="ECO:0000313" key="1">
    <source>
        <dbReference type="EMBL" id="MDR6511120.1"/>
    </source>
</evidence>
<dbReference type="EMBL" id="JAVDRD010000004">
    <property type="protein sequence ID" value="MDR6511120.1"/>
    <property type="molecule type" value="Genomic_DNA"/>
</dbReference>
<protein>
    <recommendedName>
        <fullName evidence="3">Sigma-E factor negative regulatory protein RseA</fullName>
    </recommendedName>
</protein>
<name>A0ABU1MLA4_9SPHN</name>
<gene>
    <name evidence="1" type="ORF">J2792_001992</name>
</gene>
<sequence>MGSVEEGLAGLRHAAGMRVDGVADWAGLEQAVIGGLHRHQARAQARRQLAWTGALALVVGLAGGVAQQPWHAPGTHHEPARLASPLALPAQAPSVVLMGAG</sequence>
<accession>A0ABU1MLA4</accession>
<evidence type="ECO:0000313" key="2">
    <source>
        <dbReference type="Proteomes" id="UP001184150"/>
    </source>
</evidence>
<evidence type="ECO:0008006" key="3">
    <source>
        <dbReference type="Google" id="ProtNLM"/>
    </source>
</evidence>
<organism evidence="1 2">
    <name type="scientific">Novosphingobium capsulatum</name>
    <dbReference type="NCBI Taxonomy" id="13688"/>
    <lineage>
        <taxon>Bacteria</taxon>
        <taxon>Pseudomonadati</taxon>
        <taxon>Pseudomonadota</taxon>
        <taxon>Alphaproteobacteria</taxon>
        <taxon>Sphingomonadales</taxon>
        <taxon>Sphingomonadaceae</taxon>
        <taxon>Novosphingobium</taxon>
    </lineage>
</organism>
<reference evidence="1 2" key="1">
    <citation type="submission" date="2023-07" db="EMBL/GenBank/DDBJ databases">
        <title>Sorghum-associated microbial communities from plants grown in Nebraska, USA.</title>
        <authorList>
            <person name="Schachtman D."/>
        </authorList>
    </citation>
    <scope>NUCLEOTIDE SEQUENCE [LARGE SCALE GENOMIC DNA]</scope>
    <source>
        <strain evidence="1 2">DS1027</strain>
    </source>
</reference>
<proteinExistence type="predicted"/>
<dbReference type="Proteomes" id="UP001184150">
    <property type="component" value="Unassembled WGS sequence"/>
</dbReference>